<organism evidence="9 10">
    <name type="scientific">Acrasis kona</name>
    <dbReference type="NCBI Taxonomy" id="1008807"/>
    <lineage>
        <taxon>Eukaryota</taxon>
        <taxon>Discoba</taxon>
        <taxon>Heterolobosea</taxon>
        <taxon>Tetramitia</taxon>
        <taxon>Eutetramitia</taxon>
        <taxon>Acrasidae</taxon>
        <taxon>Acrasis</taxon>
    </lineage>
</organism>
<gene>
    <name evidence="9" type="ORF">AKO1_004027</name>
</gene>
<dbReference type="SUPFAM" id="SSF55874">
    <property type="entry name" value="ATPase domain of HSP90 chaperone/DNA topoisomerase II/histidine kinase"/>
    <property type="match status" value="1"/>
</dbReference>
<dbReference type="PROSITE" id="PS50110">
    <property type="entry name" value="RESPONSE_REGULATORY"/>
    <property type="match status" value="2"/>
</dbReference>
<dbReference type="CDD" id="cd16922">
    <property type="entry name" value="HATPase_EvgS-ArcB-TorS-like"/>
    <property type="match status" value="1"/>
</dbReference>
<feature type="non-terminal residue" evidence="9">
    <location>
        <position position="647"/>
    </location>
</feature>
<dbReference type="PANTHER" id="PTHR43047">
    <property type="entry name" value="TWO-COMPONENT HISTIDINE PROTEIN KINASE"/>
    <property type="match status" value="1"/>
</dbReference>
<dbReference type="SMART" id="SM00388">
    <property type="entry name" value="HisKA"/>
    <property type="match status" value="1"/>
</dbReference>
<dbReference type="InterPro" id="IPR004358">
    <property type="entry name" value="Sig_transdc_His_kin-like_C"/>
</dbReference>
<feature type="modified residue" description="4-aspartylphosphate" evidence="6">
    <location>
        <position position="576"/>
    </location>
</feature>
<dbReference type="PRINTS" id="PR00344">
    <property type="entry name" value="BCTRLSENSOR"/>
</dbReference>
<protein>
    <recommendedName>
        <fullName evidence="2">histidine kinase</fullName>
        <ecNumber evidence="2">2.7.13.3</ecNumber>
    </recommendedName>
</protein>
<dbReference type="CDD" id="cd00156">
    <property type="entry name" value="REC"/>
    <property type="match status" value="1"/>
</dbReference>
<dbReference type="SUPFAM" id="SSF47384">
    <property type="entry name" value="Homodimeric domain of signal transducing histidine kinase"/>
    <property type="match status" value="1"/>
</dbReference>
<dbReference type="Pfam" id="PF00512">
    <property type="entry name" value="HisKA"/>
    <property type="match status" value="1"/>
</dbReference>
<dbReference type="SMART" id="SM00387">
    <property type="entry name" value="HATPase_c"/>
    <property type="match status" value="1"/>
</dbReference>
<comment type="catalytic activity">
    <reaction evidence="1">
        <text>ATP + protein L-histidine = ADP + protein N-phospho-L-histidine.</text>
        <dbReference type="EC" id="2.7.13.3"/>
    </reaction>
</comment>
<dbReference type="FunFam" id="3.30.565.10:FF:000010">
    <property type="entry name" value="Sensor histidine kinase RcsC"/>
    <property type="match status" value="1"/>
</dbReference>
<name>A0AAW2ZNT9_9EUKA</name>
<keyword evidence="4" id="KW-0808">Transferase</keyword>
<dbReference type="EMBL" id="JAOPGA020001810">
    <property type="protein sequence ID" value="KAL0491516.1"/>
    <property type="molecule type" value="Genomic_DNA"/>
</dbReference>
<dbReference type="Gene3D" id="3.30.565.10">
    <property type="entry name" value="Histidine kinase-like ATPase, C-terminal domain"/>
    <property type="match status" value="1"/>
</dbReference>
<dbReference type="GO" id="GO:0000155">
    <property type="term" value="F:phosphorelay sensor kinase activity"/>
    <property type="evidence" value="ECO:0007669"/>
    <property type="project" value="InterPro"/>
</dbReference>
<reference evidence="9 10" key="1">
    <citation type="submission" date="2024-03" db="EMBL/GenBank/DDBJ databases">
        <title>The Acrasis kona genome and developmental transcriptomes reveal deep origins of eukaryotic multicellular pathways.</title>
        <authorList>
            <person name="Sheikh S."/>
            <person name="Fu C.-J."/>
            <person name="Brown M.W."/>
            <person name="Baldauf S.L."/>
        </authorList>
    </citation>
    <scope>NUCLEOTIDE SEQUENCE [LARGE SCALE GENOMIC DNA]</scope>
    <source>
        <strain evidence="9 10">ATCC MYA-3509</strain>
    </source>
</reference>
<dbReference type="GO" id="GO:0009927">
    <property type="term" value="F:histidine phosphotransfer kinase activity"/>
    <property type="evidence" value="ECO:0007669"/>
    <property type="project" value="TreeGrafter"/>
</dbReference>
<keyword evidence="3 6" id="KW-0597">Phosphoprotein</keyword>
<dbReference type="SMART" id="SM00448">
    <property type="entry name" value="REC"/>
    <property type="match status" value="2"/>
</dbReference>
<dbReference type="Proteomes" id="UP001431209">
    <property type="component" value="Unassembled WGS sequence"/>
</dbReference>
<feature type="modified residue" description="4-aspartylphosphate" evidence="6">
    <location>
        <position position="130"/>
    </location>
</feature>
<evidence type="ECO:0000256" key="1">
    <source>
        <dbReference type="ARBA" id="ARBA00000085"/>
    </source>
</evidence>
<dbReference type="CDD" id="cd17546">
    <property type="entry name" value="REC_hyHK_CKI1_RcsC-like"/>
    <property type="match status" value="1"/>
</dbReference>
<feature type="domain" description="Response regulatory" evidence="8">
    <location>
        <begin position="81"/>
        <end position="197"/>
    </location>
</feature>
<accession>A0AAW2ZNT9</accession>
<feature type="domain" description="Histidine kinase" evidence="7">
    <location>
        <begin position="261"/>
        <end position="498"/>
    </location>
</feature>
<dbReference type="InterPro" id="IPR003594">
    <property type="entry name" value="HATPase_dom"/>
</dbReference>
<dbReference type="GO" id="GO:0005886">
    <property type="term" value="C:plasma membrane"/>
    <property type="evidence" value="ECO:0007669"/>
    <property type="project" value="TreeGrafter"/>
</dbReference>
<dbReference type="InterPro" id="IPR005467">
    <property type="entry name" value="His_kinase_dom"/>
</dbReference>
<evidence type="ECO:0000256" key="3">
    <source>
        <dbReference type="ARBA" id="ARBA00022553"/>
    </source>
</evidence>
<dbReference type="Pfam" id="PF02518">
    <property type="entry name" value="HATPase_c"/>
    <property type="match status" value="1"/>
</dbReference>
<dbReference type="InterPro" id="IPR036097">
    <property type="entry name" value="HisK_dim/P_sf"/>
</dbReference>
<comment type="caution">
    <text evidence="9">The sequence shown here is derived from an EMBL/GenBank/DDBJ whole genome shotgun (WGS) entry which is preliminary data.</text>
</comment>
<dbReference type="InterPro" id="IPR003661">
    <property type="entry name" value="HisK_dim/P_dom"/>
</dbReference>
<dbReference type="InterPro" id="IPR036890">
    <property type="entry name" value="HATPase_C_sf"/>
</dbReference>
<dbReference type="EC" id="2.7.13.3" evidence="2"/>
<dbReference type="CDD" id="cd00082">
    <property type="entry name" value="HisKA"/>
    <property type="match status" value="1"/>
</dbReference>
<evidence type="ECO:0000256" key="5">
    <source>
        <dbReference type="ARBA" id="ARBA00022777"/>
    </source>
</evidence>
<dbReference type="Gene3D" id="1.10.287.130">
    <property type="match status" value="1"/>
</dbReference>
<evidence type="ECO:0000259" key="7">
    <source>
        <dbReference type="PROSITE" id="PS50109"/>
    </source>
</evidence>
<dbReference type="PROSITE" id="PS50109">
    <property type="entry name" value="HIS_KIN"/>
    <property type="match status" value="1"/>
</dbReference>
<dbReference type="PANTHER" id="PTHR43047:SF72">
    <property type="entry name" value="OSMOSENSING HISTIDINE PROTEIN KINASE SLN1"/>
    <property type="match status" value="1"/>
</dbReference>
<keyword evidence="10" id="KW-1185">Reference proteome</keyword>
<dbReference type="Gene3D" id="3.40.50.2300">
    <property type="match status" value="2"/>
</dbReference>
<evidence type="ECO:0000256" key="6">
    <source>
        <dbReference type="PROSITE-ProRule" id="PRU00169"/>
    </source>
</evidence>
<dbReference type="SUPFAM" id="SSF52172">
    <property type="entry name" value="CheY-like"/>
    <property type="match status" value="2"/>
</dbReference>
<dbReference type="Pfam" id="PF00072">
    <property type="entry name" value="Response_reg"/>
    <property type="match status" value="2"/>
</dbReference>
<dbReference type="InterPro" id="IPR001789">
    <property type="entry name" value="Sig_transdc_resp-reg_receiver"/>
</dbReference>
<evidence type="ECO:0000313" key="9">
    <source>
        <dbReference type="EMBL" id="KAL0491516.1"/>
    </source>
</evidence>
<evidence type="ECO:0000259" key="8">
    <source>
        <dbReference type="PROSITE" id="PS50110"/>
    </source>
</evidence>
<proteinExistence type="predicted"/>
<evidence type="ECO:0000256" key="2">
    <source>
        <dbReference type="ARBA" id="ARBA00012438"/>
    </source>
</evidence>
<evidence type="ECO:0000256" key="4">
    <source>
        <dbReference type="ARBA" id="ARBA00022679"/>
    </source>
</evidence>
<dbReference type="InterPro" id="IPR011006">
    <property type="entry name" value="CheY-like_superfamily"/>
</dbReference>
<keyword evidence="5" id="KW-0418">Kinase</keyword>
<evidence type="ECO:0000313" key="10">
    <source>
        <dbReference type="Proteomes" id="UP001431209"/>
    </source>
</evidence>
<feature type="domain" description="Response regulatory" evidence="8">
    <location>
        <begin position="527"/>
        <end position="646"/>
    </location>
</feature>
<dbReference type="AlphaFoldDB" id="A0AAW2ZNT9"/>
<sequence>MHNGTITVESCLNVGSVFKVVIPYGRDHLPQDKVINEPSKCSSPATADSFVQESLGWFPSTPYSSSSEDSDNYLPDPQSITVLVVDDNADMRRYIHSLLSPHYQTVVVEDGLAAINVLNSSEVIDIILSDSMMPRMNGMQLLNAVRTHQEWKSIPFILISARTGEEAKIEAIDAGADDHIAKPFSSKVLLSRIKVLVELRRQHNELEERVRQRTQELYKTHESLRQEVHERIKLEQQSVMDSIRLKSAKEFREKQQEFVDTVCHEIRNPLNGVFGCTDGLHRVEVKLREMVEHGCINVVLLAEQLEAIKEITSNLTVCAEQQRVIVDDVLDLSKLDNNKLKLNLKAFSPKQVILTTLQMFQQRLDNKKFITRLGDDDFYILSDGARFNQIIINLISNAIKFTVQGSITITLDRRETLDGNVLVEVHIIDTGIGMSDSTISQLFQPFTQGGSDITERFGGTGLGLAICKKLVTMMGGAISAKSNKGVGSDFCFTISAALSKIEPLLRSKSGRKSNPPIPRSHDVPSRHILVVEDNLINQKILARYLRDAGHSYKIAANGLEAINIYKQDTFNLIFMDIEMPVMNGLESTIQIRSYELTNKLPRVAIVGLSGNARPEHIEEAKQVGMDGYITKPYHSETLHNHIKRVWV</sequence>